<sequence length="111" mass="12655">MLTRIRWGFGDGRFRVWHRVGLVDILDAGVGFCDLVAGEAPLGFVAVLGVVDVETANQLRASLSRTEDLTDERDRRQAAREWDHLETRRRLVEDVLRLHDRFPGERRSASA</sequence>
<accession>A0A1X4H3D1</accession>
<reference evidence="1 2" key="1">
    <citation type="submission" date="2017-04" db="EMBL/GenBank/DDBJ databases">
        <title>MLSA of the genus Halorubrum.</title>
        <authorList>
            <person name="De La Haba R."/>
            <person name="Sanchez-Porro C."/>
            <person name="Infante-Dominguez C."/>
            <person name="Ventosa A."/>
        </authorList>
    </citation>
    <scope>NUCLEOTIDE SEQUENCE [LARGE SCALE GENOMIC DNA]</scope>
    <source>
        <strain evidence="1 2">DSM 17463</strain>
    </source>
</reference>
<comment type="caution">
    <text evidence="1">The sequence shown here is derived from an EMBL/GenBank/DDBJ whole genome shotgun (WGS) entry which is preliminary data.</text>
</comment>
<gene>
    <name evidence="1" type="ORF">B9H04_08960</name>
</gene>
<dbReference type="Pfam" id="PF24033">
    <property type="entry name" value="DUF7342"/>
    <property type="match status" value="1"/>
</dbReference>
<dbReference type="InterPro" id="IPR055766">
    <property type="entry name" value="DUF7342"/>
</dbReference>
<proteinExistence type="predicted"/>
<evidence type="ECO:0000313" key="1">
    <source>
        <dbReference type="EMBL" id="OSP05559.1"/>
    </source>
</evidence>
<name>A0A1X4H3D1_HALEZ</name>
<evidence type="ECO:0000313" key="2">
    <source>
        <dbReference type="Proteomes" id="UP000193587"/>
    </source>
</evidence>
<protein>
    <submittedName>
        <fullName evidence="1">Uncharacterized protein</fullName>
    </submittedName>
</protein>
<dbReference type="RefSeq" id="WP_085682621.1">
    <property type="nucleotide sequence ID" value="NZ_ATXS01000007.1"/>
</dbReference>
<dbReference type="EMBL" id="NEDJ01000026">
    <property type="protein sequence ID" value="OSP05559.1"/>
    <property type="molecule type" value="Genomic_DNA"/>
</dbReference>
<organism evidence="1 2">
    <name type="scientific">Halorubrum ezzemoulense DSM 17463</name>
    <dbReference type="NCBI Taxonomy" id="1121945"/>
    <lineage>
        <taxon>Archaea</taxon>
        <taxon>Methanobacteriati</taxon>
        <taxon>Methanobacteriota</taxon>
        <taxon>Stenosarchaea group</taxon>
        <taxon>Halobacteria</taxon>
        <taxon>Halobacteriales</taxon>
        <taxon>Haloferacaceae</taxon>
        <taxon>Halorubrum</taxon>
    </lineage>
</organism>
<dbReference type="Proteomes" id="UP000193587">
    <property type="component" value="Unassembled WGS sequence"/>
</dbReference>
<dbReference type="AlphaFoldDB" id="A0A1X4H3D1"/>